<organism evidence="1 2">
    <name type="scientific">Mycoplasma putrefaciens (strain ATCC 15718 / NCTC 10155 / C30 KS-1 / KS-1)</name>
    <dbReference type="NCBI Taxonomy" id="743965"/>
    <lineage>
        <taxon>Bacteria</taxon>
        <taxon>Bacillati</taxon>
        <taxon>Mycoplasmatota</taxon>
        <taxon>Mollicutes</taxon>
        <taxon>Mycoplasmataceae</taxon>
        <taxon>Mycoplasma</taxon>
    </lineage>
</organism>
<dbReference type="AlphaFoldDB" id="A0A7U3ZT43"/>
<dbReference type="EMBL" id="CP003021">
    <property type="protein sequence ID" value="AEM68998.1"/>
    <property type="molecule type" value="Genomic_DNA"/>
</dbReference>
<accession>A0A7U3ZT43</accession>
<sequence>MIYIDFDWNTINIWNDDKLIKSEKALVLRDLITQKIIAIGDATDQEMKKPGNFLSINCTENRHIGSLENLKIRIQTLIKDNHIKNYKLVNRYNTNIDSIPSIDEITFLKVLAKNYDYYVEFRNDEIVIFNNLINNIEFINKGRAYLQHKIQSLFYLNFEATLNTKKTWELIEKINQKEIIDKVSCRSYTTGIDVDIKIKDQDFLTDPFKQIHEQIISKLNKNRSVKYDHSYQKYFNCVL</sequence>
<evidence type="ECO:0000313" key="2">
    <source>
        <dbReference type="Proteomes" id="UP000008907"/>
    </source>
</evidence>
<evidence type="ECO:0000313" key="1">
    <source>
        <dbReference type="EMBL" id="AEM68998.1"/>
    </source>
</evidence>
<dbReference type="RefSeq" id="WP_014035353.1">
    <property type="nucleotide sequence ID" value="NC_015946.1"/>
</dbReference>
<dbReference type="Proteomes" id="UP000008907">
    <property type="component" value="Chromosome"/>
</dbReference>
<reference evidence="1 2" key="1">
    <citation type="journal article" date="2011" name="J. Bacteriol.">
        <title>Genome Sequence of Mycoplasma putrefaciens Type Strain KS1.</title>
        <authorList>
            <person name="Calcutt M.J."/>
            <person name="Foecking M.F."/>
        </authorList>
    </citation>
    <scope>NUCLEOTIDE SEQUENCE [LARGE SCALE GENOMIC DNA]</scope>
    <source>
        <strain evidence="2">ATCC 15718 / NCTC 10155 / C30 KS-1 / KS-1</strain>
    </source>
</reference>
<gene>
    <name evidence="1" type="ordered locus">MPUT_0661</name>
</gene>
<dbReference type="KEGG" id="mpf:MPUT_0661"/>
<proteinExistence type="predicted"/>
<name>A0A7U3ZT43_MYCPK</name>
<protein>
    <submittedName>
        <fullName evidence="1">Uncharacterized protein</fullName>
    </submittedName>
</protein>